<protein>
    <recommendedName>
        <fullName evidence="4">PCI domain-containing protein</fullName>
    </recommendedName>
</protein>
<dbReference type="InterPro" id="IPR013586">
    <property type="entry name" value="PSMD3_C"/>
</dbReference>
<dbReference type="InterPro" id="IPR057985">
    <property type="entry name" value="TPR_PSMD3_N"/>
</dbReference>
<dbReference type="GO" id="GO:0008541">
    <property type="term" value="C:proteasome regulatory particle, lid subcomplex"/>
    <property type="evidence" value="ECO:0007669"/>
    <property type="project" value="TreeGrafter"/>
</dbReference>
<proteinExistence type="inferred from homology"/>
<dbReference type="PANTHER" id="PTHR10758">
    <property type="entry name" value="26S PROTEASOME NON-ATPASE REGULATORY SUBUNIT 3/COP9 SIGNALOSOME COMPLEX SUBUNIT 3"/>
    <property type="match status" value="1"/>
</dbReference>
<dbReference type="EMBL" id="HBEC01008737">
    <property type="protein sequence ID" value="CAD8283981.1"/>
    <property type="molecule type" value="Transcribed_RNA"/>
</dbReference>
<dbReference type="Gene3D" id="1.25.40.570">
    <property type="match status" value="1"/>
</dbReference>
<dbReference type="InterPro" id="IPR000717">
    <property type="entry name" value="PCI_dom"/>
</dbReference>
<dbReference type="Pfam" id="PF01399">
    <property type="entry name" value="PCI"/>
    <property type="match status" value="1"/>
</dbReference>
<feature type="region of interest" description="Disordered" evidence="3">
    <location>
        <begin position="1"/>
        <end position="29"/>
    </location>
</feature>
<dbReference type="SUPFAM" id="SSF46785">
    <property type="entry name" value="Winged helix' DNA-binding domain"/>
    <property type="match status" value="1"/>
</dbReference>
<evidence type="ECO:0000256" key="3">
    <source>
        <dbReference type="SAM" id="MobiDB-lite"/>
    </source>
</evidence>
<evidence type="ECO:0000256" key="2">
    <source>
        <dbReference type="ARBA" id="ARBA00022942"/>
    </source>
</evidence>
<dbReference type="SMART" id="SM00088">
    <property type="entry name" value="PINT"/>
    <property type="match status" value="1"/>
</dbReference>
<dbReference type="InterPro" id="IPR036390">
    <property type="entry name" value="WH_DNA-bd_sf"/>
</dbReference>
<accession>A0A7R9V4F1</accession>
<evidence type="ECO:0000256" key="1">
    <source>
        <dbReference type="ARBA" id="ARBA00007912"/>
    </source>
</evidence>
<dbReference type="Pfam" id="PF08375">
    <property type="entry name" value="Rpn3_C"/>
    <property type="match status" value="1"/>
</dbReference>
<dbReference type="GO" id="GO:0006511">
    <property type="term" value="P:ubiquitin-dependent protein catabolic process"/>
    <property type="evidence" value="ECO:0007669"/>
    <property type="project" value="TreeGrafter"/>
</dbReference>
<sequence length="497" mass="55167">MAAGDAMVTDDDKAVASQPGSTEEKKEEKKLTVQESLRAIVSLIETCVKTKDTRLLAGRLLRSTATIRAQLKSQVLAEFVKTYLVGADASSSRQFLLSTLEQGADNMAVEDAPAPSSAVPAPMPTTCLPETEMYAHLLVLGRLVSQKKWEQAKEVADRAAARLAAFNRRTLDTIAARILYYYSLAYENLGSLSAIRSTLLAMHCTAVLRHDTAGQEVLMNLLLRNYLHYNLYDQAEKFRSKAQKSDAFRSNQQFCRYLYYVGRIRTIQLEYTDAKDFLQQAARKAPSTALGFRVAASKWLILVRLLLGEVPDLQEFALPVLGSSLKPYLDLTTAVRSGDLVSFAEVAKQHETVFRADGTGNLITRLHHNVIRTGLRRINMAYSRISLQDIAAKLHLSSVDDTECIVAKAIRDGGIDAVIDHEGGFMASKEVADVYSTGEPQAAFHARIAFCLDLHNEAVKSMRYEPDAHKRMQAATQRDRMTPEELAKAIAEEDDEF</sequence>
<evidence type="ECO:0000313" key="5">
    <source>
        <dbReference type="EMBL" id="CAD8283981.1"/>
    </source>
</evidence>
<comment type="similarity">
    <text evidence="1">Belongs to the proteasome subunit S3 family.</text>
</comment>
<organism evidence="5">
    <name type="scientific">Chlamydomonas euryale</name>
    <dbReference type="NCBI Taxonomy" id="1486919"/>
    <lineage>
        <taxon>Eukaryota</taxon>
        <taxon>Viridiplantae</taxon>
        <taxon>Chlorophyta</taxon>
        <taxon>core chlorophytes</taxon>
        <taxon>Chlorophyceae</taxon>
        <taxon>CS clade</taxon>
        <taxon>Chlamydomonadales</taxon>
        <taxon>Chlamydomonadaceae</taxon>
        <taxon>Chlamydomonas</taxon>
    </lineage>
</organism>
<dbReference type="AlphaFoldDB" id="A0A7R9V4F1"/>
<name>A0A7R9V4F1_9CHLO</name>
<reference evidence="5" key="1">
    <citation type="submission" date="2021-01" db="EMBL/GenBank/DDBJ databases">
        <authorList>
            <person name="Corre E."/>
            <person name="Pelletier E."/>
            <person name="Niang G."/>
            <person name="Scheremetjew M."/>
            <person name="Finn R."/>
            <person name="Kale V."/>
            <person name="Holt S."/>
            <person name="Cochrane G."/>
            <person name="Meng A."/>
            <person name="Brown T."/>
            <person name="Cohen L."/>
        </authorList>
    </citation>
    <scope>NUCLEOTIDE SEQUENCE</scope>
    <source>
        <strain evidence="5">CCMP219</strain>
    </source>
</reference>
<dbReference type="GO" id="GO:0030234">
    <property type="term" value="F:enzyme regulator activity"/>
    <property type="evidence" value="ECO:0007669"/>
    <property type="project" value="InterPro"/>
</dbReference>
<dbReference type="InterPro" id="IPR050756">
    <property type="entry name" value="CSN3"/>
</dbReference>
<feature type="domain" description="PCI" evidence="4">
    <location>
        <begin position="255"/>
        <end position="433"/>
    </location>
</feature>
<dbReference type="GO" id="GO:0042176">
    <property type="term" value="P:regulation of protein catabolic process"/>
    <property type="evidence" value="ECO:0007669"/>
    <property type="project" value="InterPro"/>
</dbReference>
<dbReference type="SMART" id="SM00753">
    <property type="entry name" value="PAM"/>
    <property type="match status" value="1"/>
</dbReference>
<dbReference type="PROSITE" id="PS50250">
    <property type="entry name" value="PCI"/>
    <property type="match status" value="1"/>
</dbReference>
<gene>
    <name evidence="5" type="ORF">CEUR00632_LOCUS4016</name>
</gene>
<dbReference type="Pfam" id="PF25573">
    <property type="entry name" value="TPR_PSMD3_N"/>
    <property type="match status" value="1"/>
</dbReference>
<evidence type="ECO:0000259" key="4">
    <source>
        <dbReference type="PROSITE" id="PS50250"/>
    </source>
</evidence>
<dbReference type="PANTHER" id="PTHR10758:SF2">
    <property type="entry name" value="26S PROTEASOME NON-ATPASE REGULATORY SUBUNIT 3"/>
    <property type="match status" value="1"/>
</dbReference>
<keyword evidence="2" id="KW-0647">Proteasome</keyword>